<dbReference type="InterPro" id="IPR008040">
    <property type="entry name" value="Hydant_A_N"/>
</dbReference>
<evidence type="ECO:0000259" key="2">
    <source>
        <dbReference type="Pfam" id="PF05378"/>
    </source>
</evidence>
<reference evidence="4 5" key="1">
    <citation type="submission" date="2020-02" db="EMBL/GenBank/DDBJ databases">
        <title>Genome sequencing for Kineobactrum sp. M2.</title>
        <authorList>
            <person name="Park S.-J."/>
        </authorList>
    </citation>
    <scope>NUCLEOTIDE SEQUENCE [LARGE SCALE GENOMIC DNA]</scope>
    <source>
        <strain evidence="4 5">M2</strain>
    </source>
</reference>
<dbReference type="EMBL" id="CP048711">
    <property type="protein sequence ID" value="QIB66063.1"/>
    <property type="molecule type" value="Genomic_DNA"/>
</dbReference>
<dbReference type="PANTHER" id="PTHR11365:SF23">
    <property type="entry name" value="HYPOTHETICAL 5-OXOPROLINASE (EUROFUNG)-RELATED"/>
    <property type="match status" value="1"/>
</dbReference>
<dbReference type="Pfam" id="PF01968">
    <property type="entry name" value="Hydantoinase_A"/>
    <property type="match status" value="1"/>
</dbReference>
<dbReference type="Proteomes" id="UP000477680">
    <property type="component" value="Chromosome"/>
</dbReference>
<name>A0A6C0U2L7_9GAMM</name>
<organism evidence="4 5">
    <name type="scientific">Kineobactrum salinum</name>
    <dbReference type="NCBI Taxonomy" id="2708301"/>
    <lineage>
        <taxon>Bacteria</taxon>
        <taxon>Pseudomonadati</taxon>
        <taxon>Pseudomonadota</taxon>
        <taxon>Gammaproteobacteria</taxon>
        <taxon>Cellvibrionales</taxon>
        <taxon>Halieaceae</taxon>
        <taxon>Kineobactrum</taxon>
    </lineage>
</organism>
<accession>A0A6C0U2L7</accession>
<dbReference type="GO" id="GO:0006749">
    <property type="term" value="P:glutathione metabolic process"/>
    <property type="evidence" value="ECO:0007669"/>
    <property type="project" value="TreeGrafter"/>
</dbReference>
<dbReference type="KEGG" id="kim:G3T16_12210"/>
<evidence type="ECO:0000259" key="1">
    <source>
        <dbReference type="Pfam" id="PF01968"/>
    </source>
</evidence>
<dbReference type="AlphaFoldDB" id="A0A6C0U2L7"/>
<proteinExistence type="predicted"/>
<dbReference type="Pfam" id="PF05378">
    <property type="entry name" value="Hydant_A_N"/>
    <property type="match status" value="1"/>
</dbReference>
<evidence type="ECO:0000259" key="3">
    <source>
        <dbReference type="Pfam" id="PF19278"/>
    </source>
</evidence>
<dbReference type="InterPro" id="IPR049517">
    <property type="entry name" value="ACX-like_C"/>
</dbReference>
<evidence type="ECO:0000313" key="4">
    <source>
        <dbReference type="EMBL" id="QIB66063.1"/>
    </source>
</evidence>
<evidence type="ECO:0000313" key="5">
    <source>
        <dbReference type="Proteomes" id="UP000477680"/>
    </source>
</evidence>
<protein>
    <submittedName>
        <fullName evidence="4">Hydantoinase/oxoprolinase family protein</fullName>
    </submittedName>
</protein>
<dbReference type="RefSeq" id="WP_163495499.1">
    <property type="nucleotide sequence ID" value="NZ_CP048711.1"/>
</dbReference>
<dbReference type="InterPro" id="IPR045079">
    <property type="entry name" value="Oxoprolinase-like"/>
</dbReference>
<feature type="domain" description="Hydantoinase/oxoprolinase N-terminal" evidence="2">
    <location>
        <begin position="12"/>
        <end position="201"/>
    </location>
</feature>
<keyword evidence="5" id="KW-1185">Reference proteome</keyword>
<dbReference type="GO" id="GO:0017168">
    <property type="term" value="F:5-oxoprolinase (ATP-hydrolyzing) activity"/>
    <property type="evidence" value="ECO:0007669"/>
    <property type="project" value="TreeGrafter"/>
</dbReference>
<sequence length="728" mass="80248">MNTMQKTPGQYRVGIDVGGTFTDFFCVSDRGETRTCKTPTTHYDLSVGFMKGMGLLARQCDEDLTGFLGAVETVRYSTTVGTNALIERTGPKLGLITTAGFEDCIYIGRARSWADGLGWQEGRDQARIQKPLPLVRPDMVVGVRERLDYSGKVIAPLTREHILEKLQLLVDRGAQGFVVSLLWSFINPTHERMIKEVIEEEYPEDYLGSMPVFLSSDISPTSGEYTRTMTTVVNAYIHGVMATEINKLGNELRDNGFSRPLTLVHNTGGTKKSARTRAVLTHNAGPVAGLHGSAVLGEMTGDQNLVFTDMGGTSFDIGLIEAGEIKAHDFIPVIDRWRTNIPAIEVKSIGAGGGSIAWINTLMGNALEIGPQSAGSMPGPACYDQGGREPTVTDADLVLGLYNPDNYLGGEMFLDDDLAREVIREKIAEPLGISVEEAAYRIRRLVGAKMGQEVFNEVALKGHDPRSFVVLACGGAGGAHACGFGPYIGARRIIAPRQSSVFGAYGASTMQIKEIWDRSCSLKLYSWHTRSYLTDLEAFNSVTRELRNLAVRDLRLEGYKEEQMQFTLELNMRYGSQYNMTKVRCPRVELEKVEDMQAICDTFTRQYGETYSPEATFPSGGINVEHFYLTAAIRSDAQRLQPEPLTGPEPADNARRENRPVYWSPEAGFTSTAVYDYSQLQPGNQIMGPAIIESAETTYVVEPGWHFAMDAWRNCIMEQVSAKTEGEA</sequence>
<feature type="domain" description="Acetophenone carboxylase-like C-terminal" evidence="3">
    <location>
        <begin position="537"/>
        <end position="713"/>
    </location>
</feature>
<dbReference type="InterPro" id="IPR002821">
    <property type="entry name" value="Hydantoinase_A"/>
</dbReference>
<gene>
    <name evidence="4" type="ORF">G3T16_12210</name>
</gene>
<dbReference type="Pfam" id="PF19278">
    <property type="entry name" value="Hydant_A_C"/>
    <property type="match status" value="1"/>
</dbReference>
<dbReference type="GO" id="GO:0005829">
    <property type="term" value="C:cytosol"/>
    <property type="evidence" value="ECO:0007669"/>
    <property type="project" value="TreeGrafter"/>
</dbReference>
<dbReference type="PANTHER" id="PTHR11365">
    <property type="entry name" value="5-OXOPROLINASE RELATED"/>
    <property type="match status" value="1"/>
</dbReference>
<feature type="domain" description="Hydantoinase A/oxoprolinase" evidence="1">
    <location>
        <begin position="227"/>
        <end position="509"/>
    </location>
</feature>